<feature type="compositionally biased region" description="Basic and acidic residues" evidence="1">
    <location>
        <begin position="92"/>
        <end position="116"/>
    </location>
</feature>
<sequence>MASNEMIKPLSERACSFFLNYDVTAAAAFLKTLRRCPVMEQIETLKKNLELFRKPDATKEVGEEDEDKEYDDEVDEAEEDEKGGGQEIPKLMVDDTKPATDRQRQVPNEGERECKKSRLASGFGCQGEA</sequence>
<reference evidence="3" key="1">
    <citation type="journal article" date="2019" name="Nat. Commun.">
        <title>The genome of broomcorn millet.</title>
        <authorList>
            <person name="Zou C."/>
            <person name="Miki D."/>
            <person name="Li D."/>
            <person name="Tang Q."/>
            <person name="Xiao L."/>
            <person name="Rajput S."/>
            <person name="Deng P."/>
            <person name="Jia W."/>
            <person name="Huang R."/>
            <person name="Zhang M."/>
            <person name="Sun Y."/>
            <person name="Hu J."/>
            <person name="Fu X."/>
            <person name="Schnable P.S."/>
            <person name="Li F."/>
            <person name="Zhang H."/>
            <person name="Feng B."/>
            <person name="Zhu X."/>
            <person name="Liu R."/>
            <person name="Schnable J.C."/>
            <person name="Zhu J.-K."/>
            <person name="Zhang H."/>
        </authorList>
    </citation>
    <scope>NUCLEOTIDE SEQUENCE [LARGE SCALE GENOMIC DNA]</scope>
</reference>
<accession>A0A3L6RQP0</accession>
<evidence type="ECO:0000256" key="1">
    <source>
        <dbReference type="SAM" id="MobiDB-lite"/>
    </source>
</evidence>
<comment type="caution">
    <text evidence="2">The sequence shown here is derived from an EMBL/GenBank/DDBJ whole genome shotgun (WGS) entry which is preliminary data.</text>
</comment>
<evidence type="ECO:0000313" key="3">
    <source>
        <dbReference type="Proteomes" id="UP000275267"/>
    </source>
</evidence>
<gene>
    <name evidence="2" type="ORF">C2845_PM11G12710</name>
</gene>
<proteinExistence type="predicted"/>
<organism evidence="2 3">
    <name type="scientific">Panicum miliaceum</name>
    <name type="common">Proso millet</name>
    <name type="synonym">Broomcorn millet</name>
    <dbReference type="NCBI Taxonomy" id="4540"/>
    <lineage>
        <taxon>Eukaryota</taxon>
        <taxon>Viridiplantae</taxon>
        <taxon>Streptophyta</taxon>
        <taxon>Embryophyta</taxon>
        <taxon>Tracheophyta</taxon>
        <taxon>Spermatophyta</taxon>
        <taxon>Magnoliopsida</taxon>
        <taxon>Liliopsida</taxon>
        <taxon>Poales</taxon>
        <taxon>Poaceae</taxon>
        <taxon>PACMAD clade</taxon>
        <taxon>Panicoideae</taxon>
        <taxon>Panicodae</taxon>
        <taxon>Paniceae</taxon>
        <taxon>Panicinae</taxon>
        <taxon>Panicum</taxon>
        <taxon>Panicum sect. Panicum</taxon>
    </lineage>
</organism>
<dbReference type="Proteomes" id="UP000275267">
    <property type="component" value="Unassembled WGS sequence"/>
</dbReference>
<feature type="region of interest" description="Disordered" evidence="1">
    <location>
        <begin position="54"/>
        <end position="129"/>
    </location>
</feature>
<dbReference type="OrthoDB" id="670338at2759"/>
<name>A0A3L6RQP0_PANMI</name>
<dbReference type="AlphaFoldDB" id="A0A3L6RQP0"/>
<evidence type="ECO:0000313" key="2">
    <source>
        <dbReference type="EMBL" id="RLN08111.1"/>
    </source>
</evidence>
<dbReference type="EMBL" id="PQIB02000007">
    <property type="protein sequence ID" value="RLN08111.1"/>
    <property type="molecule type" value="Genomic_DNA"/>
</dbReference>
<keyword evidence="3" id="KW-1185">Reference proteome</keyword>
<protein>
    <submittedName>
        <fullName evidence="2">Uncharacterized protein</fullName>
    </submittedName>
</protein>
<feature type="compositionally biased region" description="Acidic residues" evidence="1">
    <location>
        <begin position="62"/>
        <end position="81"/>
    </location>
</feature>